<dbReference type="GeneID" id="114248472"/>
<proteinExistence type="predicted"/>
<dbReference type="SMART" id="SM00868">
    <property type="entry name" value="zf-AD"/>
    <property type="match status" value="1"/>
</dbReference>
<dbReference type="SUPFAM" id="SSF57716">
    <property type="entry name" value="Glucocorticoid receptor-like (DNA-binding domain)"/>
    <property type="match status" value="1"/>
</dbReference>
<reference evidence="12" key="1">
    <citation type="submission" date="2025-08" db="UniProtKB">
        <authorList>
            <consortium name="RefSeq"/>
        </authorList>
    </citation>
    <scope>IDENTIFICATION</scope>
    <source>
        <tissue evidence="12">Silk gland</tissue>
    </source>
</reference>
<feature type="binding site" evidence="8">
    <location>
        <position position="55"/>
    </location>
    <ligand>
        <name>Zn(2+)</name>
        <dbReference type="ChEBI" id="CHEBI:29105"/>
    </ligand>
</feature>
<dbReference type="GO" id="GO:0008270">
    <property type="term" value="F:zinc ion binding"/>
    <property type="evidence" value="ECO:0007669"/>
    <property type="project" value="UniProtKB-UniRule"/>
</dbReference>
<keyword evidence="11" id="KW-1185">Reference proteome</keyword>
<evidence type="ECO:0000256" key="7">
    <source>
        <dbReference type="PROSITE-ProRule" id="PRU00042"/>
    </source>
</evidence>
<feature type="domain" description="C2H2-type" evidence="9">
    <location>
        <begin position="389"/>
        <end position="414"/>
    </location>
</feature>
<dbReference type="PROSITE" id="PS51915">
    <property type="entry name" value="ZAD"/>
    <property type="match status" value="1"/>
</dbReference>
<sequence>MDFSTVCRMCLSTENLTPIFENSFDQIDYSTTVYIITGIKVERNDGLPQNICEECFTKINGILKFREACKIVEYQLIQLKNKLQKSELHFANDSEQAKLNDTSENTYGYKTIIQTDNDCVTKKEEKILECLMENDEINNSLDSENSITNTFETAEHILGTNKPNASFESSDELFKANDVNNRVTCKLCQKDLSIRSVDAHMARRHPGADRRKIKCDLCDAYILKAKMNRHRKLVHGECFKCGYCKSDFVDKNTLVEHAITCMAKKKKRKVSDSSRELIDCDVCKKRMQKASLKLHVAVKHAGLGPVCEHCGKRFGNKTRLGEHCRAKHGHEKFRCGYCEFQSASVLALQNHERRHRGEKPFVCEACGAKFHAAYLLAQHRHSHRTQKLVRCELCPASFKSNNSLHVHKQTCHSNAIYKCSMCSRSYSCRHYAVKHLRHVHQYSGPAPPLTAIDAQHVI</sequence>
<dbReference type="InterPro" id="IPR012934">
    <property type="entry name" value="Znf_AD"/>
</dbReference>
<dbReference type="PROSITE" id="PS50157">
    <property type="entry name" value="ZINC_FINGER_C2H2_2"/>
    <property type="match status" value="5"/>
</dbReference>
<keyword evidence="2 8" id="KW-0479">Metal-binding</keyword>
<dbReference type="PANTHER" id="PTHR24376:SF235">
    <property type="entry name" value="C2H2-TYPE DOMAIN-CONTAINING PROTEIN"/>
    <property type="match status" value="1"/>
</dbReference>
<feature type="domain" description="ZAD" evidence="10">
    <location>
        <begin position="5"/>
        <end position="79"/>
    </location>
</feature>
<evidence type="ECO:0000256" key="2">
    <source>
        <dbReference type="ARBA" id="ARBA00022723"/>
    </source>
</evidence>
<dbReference type="Gene3D" id="3.40.1800.20">
    <property type="match status" value="1"/>
</dbReference>
<evidence type="ECO:0000313" key="11">
    <source>
        <dbReference type="Proteomes" id="UP000504629"/>
    </source>
</evidence>
<evidence type="ECO:0000313" key="12">
    <source>
        <dbReference type="RefSeq" id="XP_028037523.1"/>
    </source>
</evidence>
<feature type="binding site" evidence="8">
    <location>
        <position position="7"/>
    </location>
    <ligand>
        <name>Zn(2+)</name>
        <dbReference type="ChEBI" id="CHEBI:29105"/>
    </ligand>
</feature>
<accession>A0A6J2K7F5</accession>
<evidence type="ECO:0000256" key="8">
    <source>
        <dbReference type="PROSITE-ProRule" id="PRU01263"/>
    </source>
</evidence>
<evidence type="ECO:0000256" key="4">
    <source>
        <dbReference type="ARBA" id="ARBA00022771"/>
    </source>
</evidence>
<keyword evidence="4 7" id="KW-0863">Zinc-finger</keyword>
<dbReference type="InterPro" id="IPR013087">
    <property type="entry name" value="Znf_C2H2_type"/>
</dbReference>
<evidence type="ECO:0000256" key="5">
    <source>
        <dbReference type="ARBA" id="ARBA00022833"/>
    </source>
</evidence>
<comment type="subcellular location">
    <subcellularLocation>
        <location evidence="1">Nucleus</location>
    </subcellularLocation>
</comment>
<dbReference type="GO" id="GO:0000978">
    <property type="term" value="F:RNA polymerase II cis-regulatory region sequence-specific DNA binding"/>
    <property type="evidence" value="ECO:0007669"/>
    <property type="project" value="TreeGrafter"/>
</dbReference>
<dbReference type="Proteomes" id="UP000504629">
    <property type="component" value="Unplaced"/>
</dbReference>
<dbReference type="GO" id="GO:0001228">
    <property type="term" value="F:DNA-binding transcription activator activity, RNA polymerase II-specific"/>
    <property type="evidence" value="ECO:0007669"/>
    <property type="project" value="TreeGrafter"/>
</dbReference>
<feature type="domain" description="C2H2-type" evidence="9">
    <location>
        <begin position="361"/>
        <end position="388"/>
    </location>
</feature>
<dbReference type="PANTHER" id="PTHR24376">
    <property type="entry name" value="ZINC FINGER PROTEIN"/>
    <property type="match status" value="1"/>
</dbReference>
<dbReference type="GO" id="GO:0005634">
    <property type="term" value="C:nucleus"/>
    <property type="evidence" value="ECO:0007669"/>
    <property type="project" value="UniProtKB-SubCell"/>
</dbReference>
<feature type="binding site" evidence="8">
    <location>
        <position position="52"/>
    </location>
    <ligand>
        <name>Zn(2+)</name>
        <dbReference type="ChEBI" id="CHEBI:29105"/>
    </ligand>
</feature>
<protein>
    <submittedName>
        <fullName evidence="12">Zinc finger protein 62 homolog</fullName>
    </submittedName>
</protein>
<dbReference type="InterPro" id="IPR036236">
    <property type="entry name" value="Znf_C2H2_sf"/>
</dbReference>
<dbReference type="PROSITE" id="PS00028">
    <property type="entry name" value="ZINC_FINGER_C2H2_1"/>
    <property type="match status" value="4"/>
</dbReference>
<organism evidence="11 12">
    <name type="scientific">Bombyx mandarina</name>
    <name type="common">Wild silk moth</name>
    <name type="synonym">Wild silkworm</name>
    <dbReference type="NCBI Taxonomy" id="7092"/>
    <lineage>
        <taxon>Eukaryota</taxon>
        <taxon>Metazoa</taxon>
        <taxon>Ecdysozoa</taxon>
        <taxon>Arthropoda</taxon>
        <taxon>Hexapoda</taxon>
        <taxon>Insecta</taxon>
        <taxon>Pterygota</taxon>
        <taxon>Neoptera</taxon>
        <taxon>Endopterygota</taxon>
        <taxon>Lepidoptera</taxon>
        <taxon>Glossata</taxon>
        <taxon>Ditrysia</taxon>
        <taxon>Bombycoidea</taxon>
        <taxon>Bombycidae</taxon>
        <taxon>Bombycinae</taxon>
        <taxon>Bombyx</taxon>
    </lineage>
</organism>
<dbReference type="SUPFAM" id="SSF57667">
    <property type="entry name" value="beta-beta-alpha zinc fingers"/>
    <property type="match status" value="2"/>
</dbReference>
<name>A0A6J2K7F5_BOMMA</name>
<dbReference type="OrthoDB" id="6067523at2759"/>
<evidence type="ECO:0000256" key="1">
    <source>
        <dbReference type="ARBA" id="ARBA00004123"/>
    </source>
</evidence>
<feature type="binding site" evidence="8">
    <location>
        <position position="10"/>
    </location>
    <ligand>
        <name>Zn(2+)</name>
        <dbReference type="ChEBI" id="CHEBI:29105"/>
    </ligand>
</feature>
<dbReference type="KEGG" id="bman:114248472"/>
<feature type="domain" description="C2H2-type" evidence="9">
    <location>
        <begin position="417"/>
        <end position="445"/>
    </location>
</feature>
<keyword evidence="5 8" id="KW-0862">Zinc</keyword>
<keyword evidence="3" id="KW-0677">Repeat</keyword>
<dbReference type="SMART" id="SM00355">
    <property type="entry name" value="ZnF_C2H2"/>
    <property type="match status" value="9"/>
</dbReference>
<keyword evidence="6" id="KW-0539">Nucleus</keyword>
<evidence type="ECO:0000259" key="10">
    <source>
        <dbReference type="PROSITE" id="PS51915"/>
    </source>
</evidence>
<feature type="domain" description="C2H2-type" evidence="9">
    <location>
        <begin position="305"/>
        <end position="333"/>
    </location>
</feature>
<gene>
    <name evidence="12" type="primary">LOC114248472</name>
</gene>
<dbReference type="Gene3D" id="3.30.160.60">
    <property type="entry name" value="Classic Zinc Finger"/>
    <property type="match status" value="3"/>
</dbReference>
<feature type="domain" description="C2H2-type" evidence="9">
    <location>
        <begin position="333"/>
        <end position="360"/>
    </location>
</feature>
<evidence type="ECO:0000256" key="6">
    <source>
        <dbReference type="ARBA" id="ARBA00023242"/>
    </source>
</evidence>
<evidence type="ECO:0000256" key="3">
    <source>
        <dbReference type="ARBA" id="ARBA00022737"/>
    </source>
</evidence>
<evidence type="ECO:0000259" key="9">
    <source>
        <dbReference type="PROSITE" id="PS50157"/>
    </source>
</evidence>
<dbReference type="RefSeq" id="XP_028037523.1">
    <property type="nucleotide sequence ID" value="XM_028181722.1"/>
</dbReference>
<dbReference type="AlphaFoldDB" id="A0A6J2K7F5"/>
<dbReference type="Pfam" id="PF07776">
    <property type="entry name" value="zf-AD"/>
    <property type="match status" value="1"/>
</dbReference>